<dbReference type="Pfam" id="PF00008">
    <property type="entry name" value="EGF"/>
    <property type="match status" value="2"/>
</dbReference>
<dbReference type="PANTHER" id="PTHR24251">
    <property type="entry name" value="OVOCHYMASE-RELATED"/>
    <property type="match status" value="1"/>
</dbReference>
<evidence type="ECO:0000313" key="14">
    <source>
        <dbReference type="EMBL" id="KAJ6218863.1"/>
    </source>
</evidence>
<dbReference type="InterPro" id="IPR000152">
    <property type="entry name" value="EGF-type_Asp/Asn_hydroxyl_site"/>
</dbReference>
<evidence type="ECO:0000256" key="8">
    <source>
        <dbReference type="ARBA" id="ARBA00023180"/>
    </source>
</evidence>
<evidence type="ECO:0000256" key="6">
    <source>
        <dbReference type="ARBA" id="ARBA00023136"/>
    </source>
</evidence>
<feature type="domain" description="CUB" evidence="12">
    <location>
        <begin position="1871"/>
        <end position="1977"/>
    </location>
</feature>
<keyword evidence="15" id="KW-1185">Reference proteome</keyword>
<keyword evidence="5" id="KW-0677">Repeat</keyword>
<feature type="domain" description="CUB" evidence="12">
    <location>
        <begin position="3012"/>
        <end position="3129"/>
    </location>
</feature>
<reference evidence="14" key="1">
    <citation type="submission" date="2022-12" db="EMBL/GenBank/DDBJ databases">
        <title>Genome assemblies of Blomia tropicalis.</title>
        <authorList>
            <person name="Cui Y."/>
        </authorList>
    </citation>
    <scope>NUCLEOTIDE SEQUENCE</scope>
    <source>
        <tissue evidence="14">Adult mites</tissue>
    </source>
</reference>
<name>A0A9Q0M596_BLOTA</name>
<keyword evidence="6" id="KW-0472">Membrane</keyword>
<evidence type="ECO:0000313" key="15">
    <source>
        <dbReference type="Proteomes" id="UP001142055"/>
    </source>
</evidence>
<feature type="domain" description="EGF-like" evidence="13">
    <location>
        <begin position="251"/>
        <end position="292"/>
    </location>
</feature>
<keyword evidence="8" id="KW-0325">Glycoprotein</keyword>
<dbReference type="FunFam" id="2.60.120.290:FF:000003">
    <property type="entry name" value="Neuropilin"/>
    <property type="match status" value="1"/>
</dbReference>
<dbReference type="InterPro" id="IPR001881">
    <property type="entry name" value="EGF-like_Ca-bd_dom"/>
</dbReference>
<dbReference type="FunFam" id="2.10.25.10:FF:000066">
    <property type="entry name" value="FAT atypical cadherin 4"/>
    <property type="match status" value="1"/>
</dbReference>
<feature type="disulfide bond" evidence="10">
    <location>
        <begin position="518"/>
        <end position="527"/>
    </location>
</feature>
<keyword evidence="11" id="KW-0175">Coiled coil</keyword>
<evidence type="ECO:0000256" key="2">
    <source>
        <dbReference type="ARBA" id="ARBA00022475"/>
    </source>
</evidence>
<evidence type="ECO:0000256" key="5">
    <source>
        <dbReference type="ARBA" id="ARBA00022737"/>
    </source>
</evidence>
<feature type="domain" description="CUB" evidence="12">
    <location>
        <begin position="2753"/>
        <end position="2876"/>
    </location>
</feature>
<comment type="caution">
    <text evidence="14">The sequence shown here is derived from an EMBL/GenBank/DDBJ whole genome shotgun (WGS) entry which is preliminary data.</text>
</comment>
<keyword evidence="3 10" id="KW-0245">EGF-like domain</keyword>
<feature type="domain" description="CUB" evidence="12">
    <location>
        <begin position="2110"/>
        <end position="2237"/>
    </location>
</feature>
<feature type="domain" description="EGF-like" evidence="13">
    <location>
        <begin position="213"/>
        <end position="249"/>
    </location>
</feature>
<dbReference type="FunFam" id="2.60.120.290:FF:000005">
    <property type="entry name" value="Procollagen C-endopeptidase enhancer 1"/>
    <property type="match status" value="5"/>
</dbReference>
<dbReference type="Pfam" id="PF07645">
    <property type="entry name" value="EGF_CA"/>
    <property type="match status" value="2"/>
</dbReference>
<dbReference type="Proteomes" id="UP001142055">
    <property type="component" value="Chromosome 2"/>
</dbReference>
<protein>
    <recommendedName>
        <fullName evidence="16">Cubilin</fullName>
    </recommendedName>
</protein>
<evidence type="ECO:0000256" key="11">
    <source>
        <dbReference type="SAM" id="Coils"/>
    </source>
</evidence>
<feature type="domain" description="CUB" evidence="12">
    <location>
        <begin position="1378"/>
        <end position="1495"/>
    </location>
</feature>
<dbReference type="InterPro" id="IPR036249">
    <property type="entry name" value="Thioredoxin-like_sf"/>
</dbReference>
<feature type="domain" description="CUB" evidence="12">
    <location>
        <begin position="3516"/>
        <end position="3639"/>
    </location>
</feature>
<feature type="domain" description="EGF-like" evidence="13">
    <location>
        <begin position="530"/>
        <end position="566"/>
    </location>
</feature>
<evidence type="ECO:0008006" key="16">
    <source>
        <dbReference type="Google" id="ProtNLM"/>
    </source>
</evidence>
<dbReference type="SMART" id="SM00181">
    <property type="entry name" value="EGF"/>
    <property type="match status" value="8"/>
</dbReference>
<dbReference type="GO" id="GO:0005886">
    <property type="term" value="C:plasma membrane"/>
    <property type="evidence" value="ECO:0007669"/>
    <property type="project" value="UniProtKB-SubCell"/>
</dbReference>
<feature type="domain" description="CUB" evidence="12">
    <location>
        <begin position="1632"/>
        <end position="1745"/>
    </location>
</feature>
<comment type="subcellular location">
    <subcellularLocation>
        <location evidence="1">Cell membrane</location>
    </subcellularLocation>
</comment>
<feature type="disulfide bond" evidence="9">
    <location>
        <begin position="1077"/>
        <end position="1104"/>
    </location>
</feature>
<evidence type="ECO:0000256" key="1">
    <source>
        <dbReference type="ARBA" id="ARBA00004236"/>
    </source>
</evidence>
<dbReference type="PROSITE" id="PS01186">
    <property type="entry name" value="EGF_2"/>
    <property type="match status" value="1"/>
</dbReference>
<evidence type="ECO:0000256" key="10">
    <source>
        <dbReference type="PROSITE-ProRule" id="PRU00076"/>
    </source>
</evidence>
<dbReference type="PROSITE" id="PS51354">
    <property type="entry name" value="GLUTAREDOXIN_2"/>
    <property type="match status" value="1"/>
</dbReference>
<feature type="domain" description="CUB" evidence="12">
    <location>
        <begin position="3276"/>
        <end position="3390"/>
    </location>
</feature>
<dbReference type="CDD" id="cd03419">
    <property type="entry name" value="GRX_GRXh_1_2_like"/>
    <property type="match status" value="1"/>
</dbReference>
<dbReference type="SUPFAM" id="SSF52833">
    <property type="entry name" value="Thioredoxin-like"/>
    <property type="match status" value="1"/>
</dbReference>
<dbReference type="Pfam" id="PF00462">
    <property type="entry name" value="Glutaredoxin"/>
    <property type="match status" value="1"/>
</dbReference>
<feature type="disulfide bond" evidence="10">
    <location>
        <begin position="239"/>
        <end position="248"/>
    </location>
</feature>
<feature type="domain" description="CUB" evidence="12">
    <location>
        <begin position="1994"/>
        <end position="2110"/>
    </location>
</feature>
<dbReference type="Gene3D" id="2.60.120.290">
    <property type="entry name" value="Spermadhesin, CUB domain"/>
    <property type="match status" value="24"/>
</dbReference>
<dbReference type="PROSITE" id="PS00022">
    <property type="entry name" value="EGF_1"/>
    <property type="match status" value="4"/>
</dbReference>
<feature type="domain" description="CUB" evidence="12">
    <location>
        <begin position="572"/>
        <end position="690"/>
    </location>
</feature>
<dbReference type="PROSITE" id="PS01187">
    <property type="entry name" value="EGF_CA"/>
    <property type="match status" value="2"/>
</dbReference>
<keyword evidence="7 10" id="KW-1015">Disulfide bond</keyword>
<dbReference type="InterPro" id="IPR035914">
    <property type="entry name" value="Sperma_CUB_dom_sf"/>
</dbReference>
<feature type="disulfide bond" evidence="9">
    <location>
        <begin position="694"/>
        <end position="721"/>
    </location>
</feature>
<dbReference type="EMBL" id="JAPWDV010000002">
    <property type="protein sequence ID" value="KAJ6218863.1"/>
    <property type="molecule type" value="Genomic_DNA"/>
</dbReference>
<dbReference type="InterPro" id="IPR014025">
    <property type="entry name" value="Glutaredoxin_subgr"/>
</dbReference>
<feature type="domain" description="CUB" evidence="12">
    <location>
        <begin position="2389"/>
        <end position="2502"/>
    </location>
</feature>
<dbReference type="InterPro" id="IPR002109">
    <property type="entry name" value="Glutaredoxin"/>
</dbReference>
<feature type="domain" description="CUB" evidence="12">
    <location>
        <begin position="1496"/>
        <end position="1630"/>
    </location>
</feature>
<evidence type="ECO:0000256" key="7">
    <source>
        <dbReference type="ARBA" id="ARBA00023157"/>
    </source>
</evidence>
<dbReference type="PROSITE" id="PS50026">
    <property type="entry name" value="EGF_3"/>
    <property type="match status" value="4"/>
</dbReference>
<dbReference type="CDD" id="cd00054">
    <property type="entry name" value="EGF_CA"/>
    <property type="match status" value="5"/>
</dbReference>
<feature type="disulfide bond" evidence="10">
    <location>
        <begin position="556"/>
        <end position="565"/>
    </location>
</feature>
<dbReference type="InterPro" id="IPR049883">
    <property type="entry name" value="NOTCH1_EGF-like"/>
</dbReference>
<gene>
    <name evidence="14" type="ORF">RDWZM_004675</name>
</gene>
<feature type="disulfide bond" evidence="10">
    <location>
        <begin position="282"/>
        <end position="291"/>
    </location>
</feature>
<accession>A0A9Q0M596</accession>
<feature type="disulfide bond" evidence="9">
    <location>
        <begin position="3276"/>
        <end position="3303"/>
    </location>
</feature>
<feature type="domain" description="CUB" evidence="12">
    <location>
        <begin position="3144"/>
        <end position="3275"/>
    </location>
</feature>
<comment type="caution">
    <text evidence="10">Lacks conserved residue(s) required for the propagation of feature annotation.</text>
</comment>
<sequence>MIATKKVVVISKTYCPYSRQAKQILAHYTIDAKDIKVWDIESDENCVEIQQYMKKLTGSSTVPRVFINGKFVGGGEDIERLHRSGELANLLHSKTRRHGHLMVMTGRNKNLVFRSSGTGRIKLNGNDLAALKQSADTNQIDSNSGTAIGSAVFGQFANQAVNTRLTDLEQRFQMKMLTLNNTIQSLKNSNLGKASRRLRQLTRRLSRLEKLLAKDECQSNPCHNGGYCEDGFNQYYCRCLEGYQGKNCEQDVDECSHYQGTELGCQNGGTCLNTFGSYHCLCPANYQGIRCTIEFNDCRNASNHELCGNGVCFDIPRSQNGIARYRCVCYQGYTKSIANSESAPCDQDIDECTTGQHRCSRTPPVKCINTRTGYTCGECPTGYRGDGYTCTPIDMCLVNNGGCSLSPRVSCFYDQGRVQCGSCPPGFIGDGTTCTTIDGDICSQSNGGCSSLALCRPNLAISTRYRDCICPVGYTGNGIGINGCTQSSNGQNILDCNSSPCQNSGTCMALIHGAFCVCPPLFNGTFCEKAINGCNNNPCQNNGACVPMNGGYSCICTKDYTGPNCERQRSSCGGVLDSEAGILQFPLINGTTYTNNVTCVWLITNSNAIGKVLNITFTKFNVEQSVNCAFDYVDIFDGPALEYKMLGRYCGYKLPMKTGTFVSSFNSVLIRFRSDISVSSDGFELNWITVEPKCGGLIMNRTHGMIESPGFPHHYPGALNCKWDIVADYGKRIQFIFTHLDIEPSANCTFDFVEFKEGLTFRDRGNTLARFCNWTSSPEYTVPPAITTSSSFAQVHFHSDSAIHSKGFQVLFQQVPGVCGGLLTGSSGIFRPPTTSYTSTLTGRTTLVYENNILCDWLIRVMPEERIQLRFLSFALESDTVVVNRVSNTAGSGTRGAPIAKINNTSCMFDYVEVYDGNGFNAPLRARLCGRIIPPVIISTGRYLRVKFRSDMSVSARGFTAQYTALCGGEFDIFRGETGTLESPNYPTPLLVTKNCTYVIRAPMGYIVALEIEQMDIEYDHRCMFDYLLIEGQRYCGSLPPPPIRSMNDEMTITFVNDETKPSKGFRARYMALEIGCGGTLKQGDPMMAITLNNLNRMSFIDQCLWEIRANKSFIVLVKFVHPESDNSINSGSRSTNRGSDITPPCYFNSSYIMVNDSDGSLITRFCPDRLPPQIHSTGNKLFITYVLHTETMNDRLEFLKTLFPQSNRSTQQSNMTTLSPFNLVNLTREEMEPLTRFEPLNVKNFYANYFFVRERNVCGRNLFSSTGIIRTPRFPFRYLPNRNCTWVIHVDSGLQVKLNVSTFQLEPQSEVNGQCYDYLEIRNGKRPDSPLIGKYCGNGPLPNIVSHSNYLFLRFISDPSMQNRGFELSYEAIDTGCGGIFVGETGTIESPEYPDSYFSNMNCEWKIRVAEGSSIILYIVSIDIEVHSTGHCNFDYLEFFDGESDSAHSFGKYCNSMDGVSKNVFYSSTNRMFIRFTTDASVNHGGFKLTYRTECNRTLTGRYGVIESPNYPFPHSHNMNCNWHILAPLGNNVTVSFTSLTLEPSVECTFDHVNISEAVRPRPIPMSLAAQLDFPTYPYNLSSKVVLCGNHSGNLPAPIQFTTNEIVINFRSDESRSIGSGFRLEWSAIGCGGEYIERPKGVISSPNYPNPYPREVECLWHIKAPDGNRVDLMVENLDVEYSKTCMFDYVQVFGGPDENSPSIVKLCDQATKMHVSSIGSYMTIKMVSDISMARKGFYATFQTTQQGCGGKFTSENGQILSPNYGRGNQYDANSDCSYLIDASGNFDLELTINDLHIPSPTHGDACSDTYLAIYDSNKEEEGKLLAKLCDNLDATTQSKFTSTNSVLFVRFKANGRDTGRGFNATFKRTCGKTVIVSDQADYQVINSPNFPHPTTHMDDSCHFILKAEKPSDSITLRFSYLHLFNAPYGLIGNDCSISYLEIYEGKEPLEHKRKMRYCEQAVPPSIVSNGDTMLFISHLTIFRALVSSVKSFCGGEFNAIDGYIASPGYPLSYPFNIECIWMLKASPGNRYLLEMDDFDLEETDFCNGDYVEIRQLNSSGPLIGDRRLCGTGKDNLPDLQFSFSGDIWIKFRSDDANIGKGFMLHFQTASNVILSGETGEVASPGYPNMFHFFNRTFTWSISVPTDCYVKLNFIDFDLSGDSSTSMLCSIQFAIYNGFIDFNQMDIGANGKQIFTNIQTTALPHPKVTYCTSLLPKPFISDNNIVTLIYSTRYFTHLPTKFFIKWQSLNQTEISAYDEHSEGIPTDVNATFSMFVDKNGNFNIIHTNHTSYGNDINWYFTTRTSMHFNISVSSILFYPSTSCWFNKFTIYNWEENGKKWNVMKKLCNGYSKDVELPGTNLIRIHLQHMKANEKGFIQPRYNMTIYPICGGNFTEPQGTISTEDFLDGHGSIECRWLIKVRTGRTIQIKLEFYSIGYQSSRCTKEYIQIHNGHSIESPLLVQPLCGQNTTLFDLPETSGEAAFIAVKSTSKDNNFRMTYEEVGLECGGELILNSLTDSVSVSSPEYPNSPSHDVTCEWIIRGPLDSGLQMSFTPERWASCDINNSFVEVYNGGSELSPLINRYCIPAFNQNLVVINNHMAFIRFVLRRRDFHSKFNATIRPDNCNREYFIDQPMMNVRLPIQRKGMVLSTRCSIRVRTYPHYYIILNVTALYLEGTNCSSGDVIEFRDSENSPFSFNRFCAPKNMSIFDYQLSSMENELFISYQRVNYQSVPDPNSLRRIGITFSVESKYRRCIRTINGKLLPTGTIRSLNYPNAVNRRFNCYWRLIGEVGTRFVLHFTRFNLGETPTNTTLPMNRCNKKMMIWRNYYATRNMVSYYGCTNEFPPDITSLSHIMSISFSASDLKEREGFVLNYQMVYDNESCSDLFNTQHGSIISSNFYNLNYTGPVGCAWELKAGSNQSTTLLLDTYDVSSDCSNSSLTTTGVSDEIHFNLFWSLVCITRENAPQNKGQKFVLPIYRRADDNNNPLILFNFNRTNAGQAKGLRGEYFIHNCGGFFTDFEGEFQSPNYPNEYQTDTFCNWYFSLSQWNSRDRPKVDGYRLTFTEFDIGDNCDEDYFSIKPRFELMNIDKLCKKDGIPKPIYVGHDLLLSFVSSRNLTINKTLPLSNSVVPRKFKFKLERASHGCGGLLVSSYGYFQSPNYANTSDTFATNRQYSSNIECVWLVKSMVDFHLSFAFNSRFDIEQSVNCTNDFLLFEERRIQFMDDGREVEIWRPLKRLCGSTKPDEVLSETNIVRITFRTNEKTVGDGFRVDYKQKCGGLFQGSSGSVISPYYNEGAYGNELECVYRIQRSKHEYIQVEFDDFELEHHPSCLFDSVNIYLGDHTNKTTKKYGPYCGTVRPPPISSMEMLTVVFNSDFYLSKRGFKFHFAVNSCGGNLSDSAGVIISPIITLEQYKFCTWTITVPEVKNSIAVRITELDLSNENCRIDCCNYLKIFDGPNVMSPMLGFLCSNNHEELTFKSSNNQLVIVFRKGSLESTTKPARFRLEYWSTPGPNSGCGGSIRTSNEGFIESPDIDGDSYYEPNLNCIWSITVNNLFKQFVQLEFERFDVEEGNSSNFDLCENDYLDVYDGTNVVAPLVGKLCGRIAIPEKIQSTGETLLLQFVTNDNVTGHGFRLRYSIQNRTCGGLLTLTKSKQVLQSPNYPNGYETPQQCSWSFGQSYMYMKTSVVLTFNDLDLNCSRGDYVQLLPSQSTGYDSTYYNPITLCSSPTKLKIFGNEMMNLVMKVSETAHQNGIVYDNQQFANNITTNGQRKLQYRGFSLTYHSSMCNETLEGIDNANVYSLSYPQHDIIYRDTVCFINISVPDERNIALHFTSFSFYHCQYSNFSIYEGGSSLAKATFCNMQIAPNPMFFTTNNLSVTIRTSFMPRSNQDYNKAEYKINRISYAFNYYSSLKSNGPPGCGGNLTGARGILSSPNYPKPLNEDRNCRWLIHTNGYHTLTLTFDFFRLTQPCQMNFLSIYDGDEEVEDKKLATFCGLDIPAPIRSESNSLLITLHTTMGNYDPGFLASYKVNNKEPKLRGRVITSQTFKYYRFLNSFYKD</sequence>
<evidence type="ECO:0000256" key="9">
    <source>
        <dbReference type="PROSITE-ProRule" id="PRU00059"/>
    </source>
</evidence>
<dbReference type="FunFam" id="2.10.25.10:FF:000143">
    <property type="entry name" value="Protein crumbs 1"/>
    <property type="match status" value="1"/>
</dbReference>
<dbReference type="InterPro" id="IPR018097">
    <property type="entry name" value="EGF_Ca-bd_CS"/>
</dbReference>
<feature type="domain" description="CUB" evidence="12">
    <location>
        <begin position="1077"/>
        <end position="1207"/>
    </location>
</feature>
<dbReference type="SMART" id="SM00179">
    <property type="entry name" value="EGF_CA"/>
    <property type="match status" value="6"/>
</dbReference>
<dbReference type="CDD" id="cd00041">
    <property type="entry name" value="CUB"/>
    <property type="match status" value="21"/>
</dbReference>
<dbReference type="NCBIfam" id="TIGR02180">
    <property type="entry name" value="GRX_euk"/>
    <property type="match status" value="1"/>
</dbReference>
<dbReference type="FunFam" id="2.10.25.10:FF:000260">
    <property type="entry name" value="Notch receptor 4"/>
    <property type="match status" value="1"/>
</dbReference>
<dbReference type="FunFam" id="2.60.120.290:FF:000013">
    <property type="entry name" value="Membrane frizzled-related protein"/>
    <property type="match status" value="3"/>
</dbReference>
<evidence type="ECO:0000256" key="3">
    <source>
        <dbReference type="ARBA" id="ARBA00022536"/>
    </source>
</evidence>
<feature type="disulfide bond" evidence="9">
    <location>
        <begin position="1632"/>
        <end position="1659"/>
    </location>
</feature>
<feature type="domain" description="CUB" evidence="12">
    <location>
        <begin position="967"/>
        <end position="1073"/>
    </location>
</feature>
<feature type="domain" description="CUB" evidence="12">
    <location>
        <begin position="3392"/>
        <end position="3509"/>
    </location>
</feature>
<feature type="coiled-coil region" evidence="11">
    <location>
        <begin position="191"/>
        <end position="218"/>
    </location>
</feature>
<evidence type="ECO:0000259" key="13">
    <source>
        <dbReference type="PROSITE" id="PS50026"/>
    </source>
</evidence>
<feature type="domain" description="EGF-like" evidence="13">
    <location>
        <begin position="492"/>
        <end position="528"/>
    </location>
</feature>
<feature type="domain" description="CUB" evidence="12">
    <location>
        <begin position="694"/>
        <end position="815"/>
    </location>
</feature>
<organism evidence="14 15">
    <name type="scientific">Blomia tropicalis</name>
    <name type="common">Mite</name>
    <dbReference type="NCBI Taxonomy" id="40697"/>
    <lineage>
        <taxon>Eukaryota</taxon>
        <taxon>Metazoa</taxon>
        <taxon>Ecdysozoa</taxon>
        <taxon>Arthropoda</taxon>
        <taxon>Chelicerata</taxon>
        <taxon>Arachnida</taxon>
        <taxon>Acari</taxon>
        <taxon>Acariformes</taxon>
        <taxon>Sarcoptiformes</taxon>
        <taxon>Astigmata</taxon>
        <taxon>Glycyphagoidea</taxon>
        <taxon>Echimyopodidae</taxon>
        <taxon>Blomia</taxon>
    </lineage>
</organism>
<dbReference type="OMA" id="RGFTVRW"/>
<feature type="domain" description="CUB" evidence="12">
    <location>
        <begin position="819"/>
        <end position="966"/>
    </location>
</feature>
<keyword evidence="4" id="KW-0732">Signal</keyword>
<evidence type="ECO:0000259" key="12">
    <source>
        <dbReference type="PROSITE" id="PS01180"/>
    </source>
</evidence>
<feature type="disulfide bond" evidence="9">
    <location>
        <begin position="572"/>
        <end position="599"/>
    </location>
</feature>
<evidence type="ECO:0000256" key="4">
    <source>
        <dbReference type="ARBA" id="ARBA00022729"/>
    </source>
</evidence>
<dbReference type="InterPro" id="IPR000742">
    <property type="entry name" value="EGF"/>
</dbReference>
<feature type="domain" description="CUB" evidence="12">
    <location>
        <begin position="1749"/>
        <end position="1870"/>
    </location>
</feature>
<dbReference type="InterPro" id="IPR011899">
    <property type="entry name" value="Glutaredoxin_euk/vir"/>
</dbReference>
<feature type="domain" description="CUB" evidence="12">
    <location>
        <begin position="3643"/>
        <end position="3784"/>
    </location>
</feature>
<dbReference type="PROSITE" id="PS01180">
    <property type="entry name" value="CUB"/>
    <property type="match status" value="24"/>
</dbReference>
<proteinExistence type="predicted"/>
<dbReference type="PROSITE" id="PS00010">
    <property type="entry name" value="ASX_HYDROXYL"/>
    <property type="match status" value="2"/>
</dbReference>
<dbReference type="SUPFAM" id="SSF49854">
    <property type="entry name" value="Spermadhesin, CUB domain"/>
    <property type="match status" value="24"/>
</dbReference>
<feature type="domain" description="CUB" evidence="12">
    <location>
        <begin position="3786"/>
        <end position="3910"/>
    </location>
</feature>
<dbReference type="Gene3D" id="3.40.30.10">
    <property type="entry name" value="Glutaredoxin"/>
    <property type="match status" value="1"/>
</dbReference>
<feature type="domain" description="CUB" evidence="12">
    <location>
        <begin position="3919"/>
        <end position="4030"/>
    </location>
</feature>
<dbReference type="PRINTS" id="PR00160">
    <property type="entry name" value="GLUTAREDOXIN"/>
</dbReference>
<dbReference type="InterPro" id="IPR000859">
    <property type="entry name" value="CUB_dom"/>
</dbReference>
<dbReference type="SMART" id="SM00042">
    <property type="entry name" value="CUB"/>
    <property type="match status" value="23"/>
</dbReference>
<feature type="domain" description="CUB" evidence="12">
    <location>
        <begin position="1259"/>
        <end position="1374"/>
    </location>
</feature>
<dbReference type="Pfam" id="PF00431">
    <property type="entry name" value="CUB"/>
    <property type="match status" value="21"/>
</dbReference>
<dbReference type="GO" id="GO:0005509">
    <property type="term" value="F:calcium ion binding"/>
    <property type="evidence" value="ECO:0007669"/>
    <property type="project" value="InterPro"/>
</dbReference>
<dbReference type="SUPFAM" id="SSF57196">
    <property type="entry name" value="EGF/Laminin"/>
    <property type="match status" value="5"/>
</dbReference>
<dbReference type="Gene3D" id="2.10.25.10">
    <property type="entry name" value="Laminin"/>
    <property type="match status" value="5"/>
</dbReference>
<feature type="domain" description="CUB" evidence="12">
    <location>
        <begin position="2506"/>
        <end position="2618"/>
    </location>
</feature>
<keyword evidence="2" id="KW-1003">Cell membrane</keyword>